<evidence type="ECO:0000256" key="5">
    <source>
        <dbReference type="ARBA" id="ARBA00022741"/>
    </source>
</evidence>
<evidence type="ECO:0000313" key="19">
    <source>
        <dbReference type="EMBL" id="MBP5835936.1"/>
    </source>
</evidence>
<evidence type="ECO:0000256" key="12">
    <source>
        <dbReference type="ARBA" id="ARBA00023125"/>
    </source>
</evidence>
<evidence type="ECO:0000256" key="8">
    <source>
        <dbReference type="ARBA" id="ARBA00022771"/>
    </source>
</evidence>
<evidence type="ECO:0000256" key="2">
    <source>
        <dbReference type="ARBA" id="ARBA00022490"/>
    </source>
</evidence>
<evidence type="ECO:0000259" key="18">
    <source>
        <dbReference type="PROSITE" id="PS50893"/>
    </source>
</evidence>
<keyword evidence="4" id="KW-0677">Repeat</keyword>
<dbReference type="PANTHER" id="PTHR43152">
    <property type="entry name" value="UVRABC SYSTEM PROTEIN A"/>
    <property type="match status" value="1"/>
</dbReference>
<dbReference type="Pfam" id="PF17755">
    <property type="entry name" value="UvrA_DNA-bind"/>
    <property type="match status" value="1"/>
</dbReference>
<keyword evidence="11" id="KW-0267">Excision nuclease</keyword>
<dbReference type="InterPro" id="IPR017871">
    <property type="entry name" value="ABC_transporter-like_CS"/>
</dbReference>
<evidence type="ECO:0000256" key="9">
    <source>
        <dbReference type="ARBA" id="ARBA00022833"/>
    </source>
</evidence>
<dbReference type="Proteomes" id="UP001195571">
    <property type="component" value="Unassembled WGS sequence"/>
</dbReference>
<keyword evidence="8" id="KW-0863">Zinc-finger</keyword>
<dbReference type="InterPro" id="IPR013815">
    <property type="entry name" value="ATP_grasp_subdomain_1"/>
</dbReference>
<evidence type="ECO:0000256" key="7">
    <source>
        <dbReference type="ARBA" id="ARBA00022769"/>
    </source>
</evidence>
<dbReference type="InterPro" id="IPR004602">
    <property type="entry name" value="UvrA"/>
</dbReference>
<dbReference type="Pfam" id="PF17760">
    <property type="entry name" value="UvrA_inter"/>
    <property type="match status" value="1"/>
</dbReference>
<dbReference type="Gene3D" id="3.40.50.300">
    <property type="entry name" value="P-loop containing nucleotide triphosphate hydrolases"/>
    <property type="match status" value="3"/>
</dbReference>
<keyword evidence="13" id="KW-0234">DNA repair</keyword>
<evidence type="ECO:0000256" key="13">
    <source>
        <dbReference type="ARBA" id="ARBA00023204"/>
    </source>
</evidence>
<dbReference type="Gene3D" id="1.10.8.280">
    <property type="entry name" value="ABC transporter ATPase domain-like"/>
    <property type="match status" value="1"/>
</dbReference>
<dbReference type="SUPFAM" id="SSF52540">
    <property type="entry name" value="P-loop containing nucleoside triphosphate hydrolases"/>
    <property type="match status" value="2"/>
</dbReference>
<keyword evidence="14" id="KW-0742">SOS response</keyword>
<dbReference type="InterPro" id="IPR027417">
    <property type="entry name" value="P-loop_NTPase"/>
</dbReference>
<evidence type="ECO:0000256" key="11">
    <source>
        <dbReference type="ARBA" id="ARBA00022881"/>
    </source>
</evidence>
<keyword evidence="9" id="KW-0862">Zinc</keyword>
<keyword evidence="2" id="KW-0963">Cytoplasm</keyword>
<dbReference type="PROSITE" id="PS50893">
    <property type="entry name" value="ABC_TRANSPORTER_2"/>
    <property type="match status" value="1"/>
</dbReference>
<dbReference type="NCBIfam" id="TIGR00630">
    <property type="entry name" value="uvra"/>
    <property type="match status" value="1"/>
</dbReference>
<evidence type="ECO:0000256" key="3">
    <source>
        <dbReference type="ARBA" id="ARBA00022723"/>
    </source>
</evidence>
<dbReference type="Gene3D" id="3.30.1490.20">
    <property type="entry name" value="ATP-grasp fold, A domain"/>
    <property type="match status" value="1"/>
</dbReference>
<keyword evidence="5" id="KW-0547">Nucleotide-binding</keyword>
<proteinExistence type="inferred from homology"/>
<feature type="domain" description="ABC transporter" evidence="18">
    <location>
        <begin position="635"/>
        <end position="975"/>
    </location>
</feature>
<organism evidence="19 20">
    <name type="scientific">Candidatus Phytoplasma meliae</name>
    <dbReference type="NCBI Taxonomy" id="1848402"/>
    <lineage>
        <taxon>Bacteria</taxon>
        <taxon>Bacillati</taxon>
        <taxon>Mycoplasmatota</taxon>
        <taxon>Mollicutes</taxon>
        <taxon>Acholeplasmatales</taxon>
        <taxon>Acholeplasmataceae</taxon>
        <taxon>Candidatus Phytoplasma</taxon>
        <taxon>16SrXIII (Mexican periwinkle virescence group)</taxon>
    </lineage>
</organism>
<keyword evidence="3" id="KW-0479">Metal-binding</keyword>
<dbReference type="CDD" id="cd03270">
    <property type="entry name" value="ABC_UvrA_I"/>
    <property type="match status" value="1"/>
</dbReference>
<evidence type="ECO:0000256" key="4">
    <source>
        <dbReference type="ARBA" id="ARBA00022737"/>
    </source>
</evidence>
<keyword evidence="12" id="KW-0238">DNA-binding</keyword>
<dbReference type="GO" id="GO:0016787">
    <property type="term" value="F:hydrolase activity"/>
    <property type="evidence" value="ECO:0007669"/>
    <property type="project" value="UniProtKB-KW"/>
</dbReference>
<keyword evidence="20" id="KW-1185">Reference proteome</keyword>
<dbReference type="InterPro" id="IPR003439">
    <property type="entry name" value="ABC_transporter-like_ATP-bd"/>
</dbReference>
<evidence type="ECO:0000256" key="17">
    <source>
        <dbReference type="ARBA" id="ARBA00042156"/>
    </source>
</evidence>
<evidence type="ECO:0000256" key="15">
    <source>
        <dbReference type="ARBA" id="ARBA00038000"/>
    </source>
</evidence>
<keyword evidence="6" id="KW-0227">DNA damage</keyword>
<gene>
    <name evidence="19" type="primary">uvrA</name>
    <name evidence="19" type="ORF">CHTY_001700</name>
</gene>
<evidence type="ECO:0000256" key="10">
    <source>
        <dbReference type="ARBA" id="ARBA00022840"/>
    </source>
</evidence>
<evidence type="ECO:0000256" key="16">
    <source>
        <dbReference type="ARBA" id="ARBA00039316"/>
    </source>
</evidence>
<keyword evidence="10" id="KW-0067">ATP-binding</keyword>
<dbReference type="PANTHER" id="PTHR43152:SF3">
    <property type="entry name" value="UVRABC SYSTEM PROTEIN A"/>
    <property type="match status" value="1"/>
</dbReference>
<comment type="similarity">
    <text evidence="15">Belongs to the ABC transporter superfamily. UvrA family.</text>
</comment>
<dbReference type="NCBIfam" id="NF001503">
    <property type="entry name" value="PRK00349.1"/>
    <property type="match status" value="1"/>
</dbReference>
<dbReference type="PROSITE" id="PS00211">
    <property type="entry name" value="ABC_TRANSPORTER_1"/>
    <property type="match status" value="2"/>
</dbReference>
<dbReference type="InterPro" id="IPR041552">
    <property type="entry name" value="UvrA_DNA-bd"/>
</dbReference>
<evidence type="ECO:0000256" key="14">
    <source>
        <dbReference type="ARBA" id="ARBA00023236"/>
    </source>
</evidence>
<name>A0ABS5CY82_9MOLU</name>
<reference evidence="19" key="1">
    <citation type="submission" date="2021-04" db="EMBL/GenBank/DDBJ databases">
        <title>Genomic features of Candidatus Phytoplasma meliae isolate ChTYXIII (1SrXIII-G).</title>
        <authorList>
            <person name="Fernandez F.D."/>
            <person name="Conci L.R."/>
        </authorList>
    </citation>
    <scope>NUCLEOTIDE SEQUENCE [LARGE SCALE GENOMIC DNA]</scope>
    <source>
        <strain evidence="19">ChTYXIII-Mo</strain>
    </source>
</reference>
<evidence type="ECO:0000256" key="1">
    <source>
        <dbReference type="ARBA" id="ARBA00004496"/>
    </source>
</evidence>
<comment type="caution">
    <text evidence="19">The sequence shown here is derived from an EMBL/GenBank/DDBJ whole genome shotgun (WGS) entry which is preliminary data.</text>
</comment>
<keyword evidence="7" id="KW-0228">DNA excision</keyword>
<evidence type="ECO:0000313" key="20">
    <source>
        <dbReference type="Proteomes" id="UP001195571"/>
    </source>
</evidence>
<dbReference type="Gene3D" id="1.20.1580.10">
    <property type="entry name" value="ABC transporter ATPase like domain"/>
    <property type="match status" value="3"/>
</dbReference>
<evidence type="ECO:0000256" key="6">
    <source>
        <dbReference type="ARBA" id="ARBA00022763"/>
    </source>
</evidence>
<comment type="subcellular location">
    <subcellularLocation>
        <location evidence="1">Cytoplasm</location>
    </subcellularLocation>
</comment>
<keyword evidence="19" id="KW-0378">Hydrolase</keyword>
<accession>A0ABS5CY82</accession>
<dbReference type="RefSeq" id="WP_203552199.1">
    <property type="nucleotide sequence ID" value="NZ_JACAOD020000006.1"/>
</dbReference>
<dbReference type="EMBL" id="JACAOD020000006">
    <property type="protein sequence ID" value="MBP5835936.1"/>
    <property type="molecule type" value="Genomic_DNA"/>
</dbReference>
<sequence>MKKTKEYHQFIKIRGARENNLKNINLDIPKNKLVVITGLSGSGKSSLAFDTLYQEGKRRYVESLSAYARQFLGNFEKPDVDSIEGLSPSISIDQKTTSHNPRSTVGTITEIYDYLRLIYANISIPYHPLKKIALEKQTIEQMITKIEETCNQTMVIILAPIIERQKGSHRKTLDKLLQDGFLRVRINEEISLINEAKPLIKNQYHSIEVVVDRILINADNQTRLYEALEQALKLTQGKVFVMPYHKENHKGNNDNKGGKENHILKLNSHYHLEGMDYDVPLKEARIFSFNTPLGACSNCKGIGVKGRINYEKIIDINKSLNDGAILINQEMKQKDKIKQICKHYQIDMNIPLKYLETSKLEILLYGSLEQQEYFYTNQKDLTKQAQKSSQTNFFEGIFNHALLQFVNSLDHQNQTYHQISYYNYLDNLMMEKKCPICQGQKLNQGALLFKINNLNIYELTTLSIDELITFLKELTLTPEETKIINLAFLEVIQRLTFLQEIGLGYLTLARSGNTLSGGEAQRIRLATQIGSKLSGVLYVLDEPSIGLHQKDNDLLINSLKKMCHLGNSLIVVEHDHDTMLAADYLIDIGPKAGLLGGEVQAAGTPQEVMRNPNSLTGKYLAGTLTINIPQQRRPFNERYLLVTNACKNNLKNIDVAFPMENLTVVTGVSGSGKSTLVNDVLLKGLQLGIQNQHHFHNSVLQEKEEKQTIEPNKVNDFNHITKIVEISQSPIGKTPRSNPVTYTGVFDEIRDLYTQIPEAQIKGYQKGRFSFNVKGGRCEACSGDGVKKISMNFLPDVYVKCESCQGTRYQKETLKIKYKGKSIADILNMNIDEGVTFFKNHPKIKHPLEILQKVGLGYIKLGQSSPTLSGGESQRVKLASELNKSIVKGALYILDEPTTGLHSEDVKQLIDVLQHMVDQNATIIVIEHNLDIIKNADYIIDLGPEGGAKGGYLVATGTPEEISKHKSSYTGKYLKKILS</sequence>
<protein>
    <recommendedName>
        <fullName evidence="16">UvrABC system protein A</fullName>
    </recommendedName>
    <alternativeName>
        <fullName evidence="17">Excinuclease ABC subunit A</fullName>
    </alternativeName>
</protein>
<dbReference type="InterPro" id="IPR041102">
    <property type="entry name" value="UvrA_inter"/>
</dbReference>